<dbReference type="RefSeq" id="WP_027098680.1">
    <property type="nucleotide sequence ID" value="NZ_CABJAZ010000013.1"/>
</dbReference>
<feature type="signal peptide" evidence="4">
    <location>
        <begin position="1"/>
        <end position="23"/>
    </location>
</feature>
<evidence type="ECO:0000313" key="6">
    <source>
        <dbReference type="Proteomes" id="UP000092714"/>
    </source>
</evidence>
<evidence type="ECO:0000313" key="5">
    <source>
        <dbReference type="EMBL" id="OBY11029.1"/>
    </source>
</evidence>
<sequence>MKKKKLISALLLGCMAFSLTACGGSGDDSKKDEAATISVQVEEAWLPYYEQVKERVMKEHPNATINFIKVGAFDHLDVIDKTDVTNKDVADVFALSADRLYDLANKNVLAPMDAKAMAEEVGGFKDYDAGLGGNLKIGDEYLAFPYNIETLVAYVNKGNAEKAGIDLTKNIEFNDLAFGKMVVPVHDAWYGVGFTNSASFELLSKNGDKLTTDATKEWKDLTADQQKLFESLYNYWKPNYDNKTDLWDKDAASGYLDAQFSADSGAAIRIDGPWATTGLSDKVGADNLEVLPLSQITVNGKALSHWKGGWGLGINARCEENKAQMALAEDFIKEIVNPEYAKDLFNATGKILENVEPSAYDGIGGMNEKVIKATYTSYEASINRPLFLEYGKVWDSWQNALLSWSAQKPANAEEAYKQVKASFDAMMGTIK</sequence>
<dbReference type="eggNOG" id="COG2182">
    <property type="taxonomic scope" value="Bacteria"/>
</dbReference>
<evidence type="ECO:0008006" key="7">
    <source>
        <dbReference type="Google" id="ProtNLM"/>
    </source>
</evidence>
<comment type="caution">
    <text evidence="5">The sequence shown here is derived from an EMBL/GenBank/DDBJ whole genome shotgun (WGS) entry which is preliminary data.</text>
</comment>
<dbReference type="EMBL" id="MAPZ01000017">
    <property type="protein sequence ID" value="OBY11029.1"/>
    <property type="molecule type" value="Genomic_DNA"/>
</dbReference>
<evidence type="ECO:0000256" key="4">
    <source>
        <dbReference type="SAM" id="SignalP"/>
    </source>
</evidence>
<dbReference type="PROSITE" id="PS51257">
    <property type="entry name" value="PROKAR_LIPOPROTEIN"/>
    <property type="match status" value="1"/>
</dbReference>
<gene>
    <name evidence="5" type="ORF">CP373A1_07670</name>
</gene>
<keyword evidence="6" id="KW-1185">Reference proteome</keyword>
<dbReference type="PANTHER" id="PTHR30061">
    <property type="entry name" value="MALTOSE-BINDING PERIPLASMIC PROTEIN"/>
    <property type="match status" value="1"/>
</dbReference>
<dbReference type="InterPro" id="IPR006059">
    <property type="entry name" value="SBP"/>
</dbReference>
<evidence type="ECO:0000256" key="2">
    <source>
        <dbReference type="ARBA" id="ARBA00022448"/>
    </source>
</evidence>
<dbReference type="PANTHER" id="PTHR30061:SF50">
    <property type="entry name" value="MALTOSE_MALTODEXTRIN-BINDING PERIPLASMIC PROTEIN"/>
    <property type="match status" value="1"/>
</dbReference>
<proteinExistence type="inferred from homology"/>
<dbReference type="AlphaFoldDB" id="A0A174DWA7"/>
<dbReference type="GO" id="GO:1901982">
    <property type="term" value="F:maltose binding"/>
    <property type="evidence" value="ECO:0007669"/>
    <property type="project" value="TreeGrafter"/>
</dbReference>
<comment type="similarity">
    <text evidence="1">Belongs to the bacterial solute-binding protein 1 family.</text>
</comment>
<accession>A0A174DWA7</accession>
<reference evidence="5 6" key="1">
    <citation type="submission" date="2016-06" db="EMBL/GenBank/DDBJ databases">
        <authorList>
            <person name="Kjaerup R.B."/>
            <person name="Dalgaard T.S."/>
            <person name="Juul-Madsen H.R."/>
        </authorList>
    </citation>
    <scope>NUCLEOTIDE SEQUENCE [LARGE SCALE GENOMIC DNA]</scope>
    <source>
        <strain evidence="5 6">373-A1</strain>
    </source>
</reference>
<organism evidence="5 6">
    <name type="scientific">Clostridium paraputrificum</name>
    <dbReference type="NCBI Taxonomy" id="29363"/>
    <lineage>
        <taxon>Bacteria</taxon>
        <taxon>Bacillati</taxon>
        <taxon>Bacillota</taxon>
        <taxon>Clostridia</taxon>
        <taxon>Eubacteriales</taxon>
        <taxon>Clostridiaceae</taxon>
        <taxon>Clostridium</taxon>
    </lineage>
</organism>
<dbReference type="GO" id="GO:0015768">
    <property type="term" value="P:maltose transport"/>
    <property type="evidence" value="ECO:0007669"/>
    <property type="project" value="TreeGrafter"/>
</dbReference>
<dbReference type="GO" id="GO:0042956">
    <property type="term" value="P:maltodextrin transmembrane transport"/>
    <property type="evidence" value="ECO:0007669"/>
    <property type="project" value="TreeGrafter"/>
</dbReference>
<dbReference type="SUPFAM" id="SSF53850">
    <property type="entry name" value="Periplasmic binding protein-like II"/>
    <property type="match status" value="1"/>
</dbReference>
<feature type="chain" id="PRO_5038640778" description="Maltose/maltodextrin-binding protein" evidence="4">
    <location>
        <begin position="24"/>
        <end position="431"/>
    </location>
</feature>
<dbReference type="Gene3D" id="3.40.190.10">
    <property type="entry name" value="Periplasmic binding protein-like II"/>
    <property type="match status" value="2"/>
</dbReference>
<dbReference type="GeneID" id="72366212"/>
<evidence type="ECO:0000256" key="3">
    <source>
        <dbReference type="ARBA" id="ARBA00022729"/>
    </source>
</evidence>
<dbReference type="Pfam" id="PF01547">
    <property type="entry name" value="SBP_bac_1"/>
    <property type="match status" value="1"/>
</dbReference>
<dbReference type="GO" id="GO:0055052">
    <property type="term" value="C:ATP-binding cassette (ABC) transporter complex, substrate-binding subunit-containing"/>
    <property type="evidence" value="ECO:0007669"/>
    <property type="project" value="TreeGrafter"/>
</dbReference>
<evidence type="ECO:0000256" key="1">
    <source>
        <dbReference type="ARBA" id="ARBA00008520"/>
    </source>
</evidence>
<dbReference type="Proteomes" id="UP000092714">
    <property type="component" value="Unassembled WGS sequence"/>
</dbReference>
<name>A0A174DWA7_9CLOT</name>
<dbReference type="OrthoDB" id="362153at2"/>
<protein>
    <recommendedName>
        <fullName evidence="7">Maltose/maltodextrin-binding protein</fullName>
    </recommendedName>
</protein>
<keyword evidence="3 4" id="KW-0732">Signal</keyword>
<keyword evidence="2" id="KW-0813">Transport</keyword>